<dbReference type="Gene3D" id="3.40.1350.120">
    <property type="match status" value="1"/>
</dbReference>
<sequence length="224" mass="24935">MVVSRLITYAAELAGTLGLAAPLVVGQVTTLCASWAARIASWLRGLIRSFEHLRGLTGRMDSVIELIKKLLSRLRGRGDRGPTTPSGKPDPNRKPSGKRTDAHPTKKTDRGLRRENESADILSEHGYDVEQNPPPNANGKEPDYRIEGEYFDNYSPSSKNLDNIRDEVSGKVKDGQAERIVLNLDDCPRSMEEIRGVLERKPISGLKEILVVKDGRVVRFYPFD</sequence>
<dbReference type="InterPro" id="IPR040559">
    <property type="entry name" value="CdiA_C"/>
</dbReference>
<feature type="region of interest" description="Disordered" evidence="1">
    <location>
        <begin position="75"/>
        <end position="116"/>
    </location>
</feature>
<dbReference type="InterPro" id="IPR033806">
    <property type="entry name" value="CDI_toxin_Bp1026b-like"/>
</dbReference>
<dbReference type="Pfam" id="PF18451">
    <property type="entry name" value="CdiA_C"/>
    <property type="match status" value="1"/>
</dbReference>
<dbReference type="AlphaFoldDB" id="A0A919W0X5"/>
<evidence type="ECO:0000259" key="2">
    <source>
        <dbReference type="Pfam" id="PF18451"/>
    </source>
</evidence>
<name>A0A919W0X5_9ACTN</name>
<keyword evidence="4" id="KW-1185">Reference proteome</keyword>
<dbReference type="Proteomes" id="UP000677082">
    <property type="component" value="Unassembled WGS sequence"/>
</dbReference>
<evidence type="ECO:0000313" key="4">
    <source>
        <dbReference type="Proteomes" id="UP000677082"/>
    </source>
</evidence>
<evidence type="ECO:0000313" key="3">
    <source>
        <dbReference type="EMBL" id="GIM89749.1"/>
    </source>
</evidence>
<proteinExistence type="predicted"/>
<organism evidence="3 4">
    <name type="scientific">Paractinoplanes toevensis</name>
    <dbReference type="NCBI Taxonomy" id="571911"/>
    <lineage>
        <taxon>Bacteria</taxon>
        <taxon>Bacillati</taxon>
        <taxon>Actinomycetota</taxon>
        <taxon>Actinomycetes</taxon>
        <taxon>Micromonosporales</taxon>
        <taxon>Micromonosporaceae</taxon>
        <taxon>Paractinoplanes</taxon>
    </lineage>
</organism>
<comment type="caution">
    <text evidence="3">The sequence shown here is derived from an EMBL/GenBank/DDBJ whole genome shotgun (WGS) entry which is preliminary data.</text>
</comment>
<accession>A0A919W0X5</accession>
<dbReference type="GO" id="GO:0004549">
    <property type="term" value="F:tRNA-specific ribonuclease activity"/>
    <property type="evidence" value="ECO:0007669"/>
    <property type="project" value="InterPro"/>
</dbReference>
<dbReference type="EMBL" id="BOQN01000019">
    <property type="protein sequence ID" value="GIM89749.1"/>
    <property type="molecule type" value="Genomic_DNA"/>
</dbReference>
<evidence type="ECO:0000256" key="1">
    <source>
        <dbReference type="SAM" id="MobiDB-lite"/>
    </source>
</evidence>
<feature type="compositionally biased region" description="Basic and acidic residues" evidence="1">
    <location>
        <begin position="90"/>
        <end position="116"/>
    </location>
</feature>
<reference evidence="3 4" key="1">
    <citation type="submission" date="2021-03" db="EMBL/GenBank/DDBJ databases">
        <title>Whole genome shotgun sequence of Actinoplanes toevensis NBRC 105298.</title>
        <authorList>
            <person name="Komaki H."/>
            <person name="Tamura T."/>
        </authorList>
    </citation>
    <scope>NUCLEOTIDE SEQUENCE [LARGE SCALE GENOMIC DNA]</scope>
    <source>
        <strain evidence="3 4">NBRC 105298</strain>
    </source>
</reference>
<protein>
    <recommendedName>
        <fullName evidence="2">tRNA nuclease CdiA C-terminal domain-containing protein</fullName>
    </recommendedName>
</protein>
<feature type="domain" description="tRNA nuclease CdiA C-terminal" evidence="2">
    <location>
        <begin position="140"/>
        <end position="215"/>
    </location>
</feature>
<dbReference type="CDD" id="cd13442">
    <property type="entry name" value="CDI_toxin_Bp1026b-like"/>
    <property type="match status" value="1"/>
</dbReference>
<gene>
    <name evidence="3" type="ORF">Ato02nite_015420</name>
</gene>